<feature type="coiled-coil region" evidence="1">
    <location>
        <begin position="25"/>
        <end position="59"/>
    </location>
</feature>
<evidence type="ECO:0000256" key="2">
    <source>
        <dbReference type="SAM" id="Phobius"/>
    </source>
</evidence>
<keyword evidence="2" id="KW-0812">Transmembrane</keyword>
<feature type="transmembrane region" description="Helical" evidence="2">
    <location>
        <begin position="6"/>
        <end position="26"/>
    </location>
</feature>
<proteinExistence type="predicted"/>
<sequence length="76" mass="8429">MNTITSIFLFLSGIAAGICLFAFKYVSLSKDNAAKEQKIQNLTENIENQTRLGSNLKSEFENIASKVLEEKTAKIT</sequence>
<reference evidence="3 4" key="1">
    <citation type="submission" date="2015-11" db="EMBL/GenBank/DDBJ databases">
        <title>Evidence for parallel genomic evolution in an endosymbiosis of termite gut flagellates.</title>
        <authorList>
            <person name="Zheng H."/>
        </authorList>
    </citation>
    <scope>NUCLEOTIDE SEQUENCE [LARGE SCALE GENOMIC DNA]</scope>
    <source>
        <strain evidence="3 4">CET450</strain>
    </source>
</reference>
<name>A0A1E5IMV5_ENDTX</name>
<comment type="caution">
    <text evidence="3">The sequence shown here is derived from an EMBL/GenBank/DDBJ whole genome shotgun (WGS) entry which is preliminary data.</text>
</comment>
<evidence type="ECO:0000313" key="3">
    <source>
        <dbReference type="EMBL" id="OEG71820.1"/>
    </source>
</evidence>
<keyword evidence="2" id="KW-1133">Transmembrane helix</keyword>
<evidence type="ECO:0000313" key="4">
    <source>
        <dbReference type="Proteomes" id="UP000095237"/>
    </source>
</evidence>
<dbReference type="Proteomes" id="UP000095237">
    <property type="component" value="Unassembled WGS sequence"/>
</dbReference>
<feature type="non-terminal residue" evidence="3">
    <location>
        <position position="76"/>
    </location>
</feature>
<evidence type="ECO:0000256" key="1">
    <source>
        <dbReference type="SAM" id="Coils"/>
    </source>
</evidence>
<keyword evidence="1" id="KW-0175">Coiled coil</keyword>
<dbReference type="AlphaFoldDB" id="A0A1E5IMV5"/>
<keyword evidence="2" id="KW-0472">Membrane</keyword>
<dbReference type="EMBL" id="LNVX01000051">
    <property type="protein sequence ID" value="OEG71820.1"/>
    <property type="molecule type" value="Genomic_DNA"/>
</dbReference>
<accession>A0A1E5IMV5</accession>
<gene>
    <name evidence="3" type="ORF">ATZ36_12540</name>
</gene>
<organism evidence="3 4">
    <name type="scientific">Endomicrobium trichonymphae</name>
    <dbReference type="NCBI Taxonomy" id="1408204"/>
    <lineage>
        <taxon>Bacteria</taxon>
        <taxon>Pseudomonadati</taxon>
        <taxon>Elusimicrobiota</taxon>
        <taxon>Endomicrobiia</taxon>
        <taxon>Endomicrobiales</taxon>
        <taxon>Endomicrobiaceae</taxon>
        <taxon>Candidatus Endomicrobiellum</taxon>
    </lineage>
</organism>
<protein>
    <submittedName>
        <fullName evidence="3">Uncharacterized protein</fullName>
    </submittedName>
</protein>
<keyword evidence="4" id="KW-1185">Reference proteome</keyword>